<dbReference type="Proteomes" id="UP000244855">
    <property type="component" value="Unassembled WGS sequence"/>
</dbReference>
<feature type="transmembrane region" description="Helical" evidence="1">
    <location>
        <begin position="6"/>
        <end position="25"/>
    </location>
</feature>
<keyword evidence="1" id="KW-0812">Transmembrane</keyword>
<keyword evidence="1" id="KW-0472">Membrane</keyword>
<keyword evidence="1" id="KW-1133">Transmembrane helix</keyword>
<keyword evidence="3" id="KW-1185">Reference proteome</keyword>
<reference evidence="2 3" key="1">
    <citation type="journal article" date="2018" name="Sci. Rep.">
        <title>Comparative genomics provides insights into the lifestyle and reveals functional heterogeneity of dark septate endophytic fungi.</title>
        <authorList>
            <person name="Knapp D.G."/>
            <person name="Nemeth J.B."/>
            <person name="Barry K."/>
            <person name="Hainaut M."/>
            <person name="Henrissat B."/>
            <person name="Johnson J."/>
            <person name="Kuo A."/>
            <person name="Lim J.H.P."/>
            <person name="Lipzen A."/>
            <person name="Nolan M."/>
            <person name="Ohm R.A."/>
            <person name="Tamas L."/>
            <person name="Grigoriev I.V."/>
            <person name="Spatafora J.W."/>
            <person name="Nagy L.G."/>
            <person name="Kovacs G.M."/>
        </authorList>
    </citation>
    <scope>NUCLEOTIDE SEQUENCE [LARGE SCALE GENOMIC DNA]</scope>
    <source>
        <strain evidence="2 3">DSE2036</strain>
    </source>
</reference>
<protein>
    <submittedName>
        <fullName evidence="2">Uncharacterized protein</fullName>
    </submittedName>
</protein>
<accession>A0A2V1E786</accession>
<evidence type="ECO:0000313" key="3">
    <source>
        <dbReference type="Proteomes" id="UP000244855"/>
    </source>
</evidence>
<dbReference type="AlphaFoldDB" id="A0A2V1E786"/>
<proteinExistence type="predicted"/>
<name>A0A2V1E786_9PLEO</name>
<evidence type="ECO:0000256" key="1">
    <source>
        <dbReference type="SAM" id="Phobius"/>
    </source>
</evidence>
<dbReference type="EMBL" id="KZ805311">
    <property type="protein sequence ID" value="PVI06002.1"/>
    <property type="molecule type" value="Genomic_DNA"/>
</dbReference>
<evidence type="ECO:0000313" key="2">
    <source>
        <dbReference type="EMBL" id="PVI06002.1"/>
    </source>
</evidence>
<sequence length="68" mass="7575">MTLAMGFLDCIISFYACSVYTGALGGRSIDKQKTREIYSSLERVTNVFENFVHTNDLLRSIGISHIGL</sequence>
<organism evidence="2 3">
    <name type="scientific">Periconia macrospinosa</name>
    <dbReference type="NCBI Taxonomy" id="97972"/>
    <lineage>
        <taxon>Eukaryota</taxon>
        <taxon>Fungi</taxon>
        <taxon>Dikarya</taxon>
        <taxon>Ascomycota</taxon>
        <taxon>Pezizomycotina</taxon>
        <taxon>Dothideomycetes</taxon>
        <taxon>Pleosporomycetidae</taxon>
        <taxon>Pleosporales</taxon>
        <taxon>Massarineae</taxon>
        <taxon>Periconiaceae</taxon>
        <taxon>Periconia</taxon>
    </lineage>
</organism>
<gene>
    <name evidence="2" type="ORF">DM02DRAFT_56531</name>
</gene>